<dbReference type="InterPro" id="IPR036881">
    <property type="entry name" value="Glyco_hydro_3_C_sf"/>
</dbReference>
<evidence type="ECO:0000256" key="2">
    <source>
        <dbReference type="ARBA" id="ARBA00022801"/>
    </source>
</evidence>
<dbReference type="SMART" id="SM01217">
    <property type="entry name" value="Fn3_like"/>
    <property type="match status" value="1"/>
</dbReference>
<dbReference type="Pfam" id="PF14310">
    <property type="entry name" value="Fn3-like"/>
    <property type="match status" value="1"/>
</dbReference>
<proteinExistence type="inferred from homology"/>
<comment type="caution">
    <text evidence="4">The sequence shown here is derived from an EMBL/GenBank/DDBJ whole genome shotgun (WGS) entry which is preliminary data.</text>
</comment>
<dbReference type="Gene3D" id="3.40.50.1700">
    <property type="entry name" value="Glycoside hydrolase family 3 C-terminal domain"/>
    <property type="match status" value="2"/>
</dbReference>
<dbReference type="InterPro" id="IPR050288">
    <property type="entry name" value="Cellulose_deg_GH3"/>
</dbReference>
<dbReference type="Pfam" id="PF01915">
    <property type="entry name" value="Glyco_hydro_3_C"/>
    <property type="match status" value="1"/>
</dbReference>
<name>A0A0F9MEV5_9ZZZZ</name>
<dbReference type="InterPro" id="IPR036962">
    <property type="entry name" value="Glyco_hydro_3_N_sf"/>
</dbReference>
<dbReference type="InterPro" id="IPR026891">
    <property type="entry name" value="Fn3-like"/>
</dbReference>
<keyword evidence="2" id="KW-0378">Hydrolase</keyword>
<dbReference type="PRINTS" id="PR00133">
    <property type="entry name" value="GLHYDRLASE3"/>
</dbReference>
<dbReference type="InterPro" id="IPR013783">
    <property type="entry name" value="Ig-like_fold"/>
</dbReference>
<dbReference type="FunFam" id="2.60.40.10:FF:000495">
    <property type="entry name" value="Periplasmic beta-glucosidase"/>
    <property type="match status" value="1"/>
</dbReference>
<evidence type="ECO:0000313" key="4">
    <source>
        <dbReference type="EMBL" id="KKN05895.1"/>
    </source>
</evidence>
<dbReference type="SUPFAM" id="SSF51445">
    <property type="entry name" value="(Trans)glycosidases"/>
    <property type="match status" value="1"/>
</dbReference>
<sequence length="679" mass="76465">MIILSEEKPEINFSKLPFLNNNLELEKRVEDLLERLTLNEKFKLCAGRRRWYTKPLRRLGMKSFAMHDGPHGVRVDTEGKIQSTYFPSTICRAATWNPELSEKFGIAIAQEVRDVGAHMLLAPGINIQRTPLCGRTFEYQTEDPYLNKKLAVAVVKGIQSQRIAACVKHFICNNQESNRFTVSSEVSERALQEIYFPAFKAAVKEADAWSIMSSYNKINGIYGSEHHHLLRKVLMNEWGFKGFVVSDWGATNRTTSTESCINAGLTLEMPTLNKYFPSKMRIAFNEGKFTEETLNDNVKRLLRIMFLTGLFDEVSTLPQGSRNTSEHQILARKIAEEGMVLLKNEGDLLPLNMDKLRKIAVIGPNANIQTFLGGGSSTNFPPYEITPLEGLKQKCKEKIEIIDSPAMADVTIFFAGLRHIKGMDAEGDDRNSFDLPPEQVDLIKKTIKENSNTIVVMIAGTSVSMIGWINEVPAVLQAWYGGMETGNASSAILFGDVNPSGKLPISFPKKLADSPAHVSERTFPGDEKVFYEEGIFVGYRHFDTKNIEPLFPFGHGLSYTNFTYENLMLSKEKLTKDEILTISVDIMNSGEYPGSEVVQLYIQDVESSVERPLKELKGFKKVYLKPGERVTITFEIDKSDLSFYSESHGKWIAEKGNFNILIGDSSRDIRLQTGFEYLG</sequence>
<gene>
    <name evidence="4" type="ORF">LCGC14_1082770</name>
</gene>
<dbReference type="EMBL" id="LAZR01004750">
    <property type="protein sequence ID" value="KKN05895.1"/>
    <property type="molecule type" value="Genomic_DNA"/>
</dbReference>
<dbReference type="Pfam" id="PF00933">
    <property type="entry name" value="Glyco_hydro_3"/>
    <property type="match status" value="1"/>
</dbReference>
<organism evidence="4">
    <name type="scientific">marine sediment metagenome</name>
    <dbReference type="NCBI Taxonomy" id="412755"/>
    <lineage>
        <taxon>unclassified sequences</taxon>
        <taxon>metagenomes</taxon>
        <taxon>ecological metagenomes</taxon>
    </lineage>
</organism>
<evidence type="ECO:0000256" key="1">
    <source>
        <dbReference type="ARBA" id="ARBA00005336"/>
    </source>
</evidence>
<dbReference type="InterPro" id="IPR017853">
    <property type="entry name" value="GH"/>
</dbReference>
<protein>
    <recommendedName>
        <fullName evidence="3">Fibronectin type III-like domain-containing protein</fullName>
    </recommendedName>
</protein>
<evidence type="ECO:0000259" key="3">
    <source>
        <dbReference type="SMART" id="SM01217"/>
    </source>
</evidence>
<dbReference type="Gene3D" id="3.20.20.300">
    <property type="entry name" value="Glycoside hydrolase, family 3, N-terminal domain"/>
    <property type="match status" value="2"/>
</dbReference>
<dbReference type="SUPFAM" id="SSF52279">
    <property type="entry name" value="Beta-D-glucan exohydrolase, C-terminal domain"/>
    <property type="match status" value="1"/>
</dbReference>
<dbReference type="PANTHER" id="PTHR42715">
    <property type="entry name" value="BETA-GLUCOSIDASE"/>
    <property type="match status" value="1"/>
</dbReference>
<dbReference type="InterPro" id="IPR001764">
    <property type="entry name" value="Glyco_hydro_3_N"/>
</dbReference>
<dbReference type="Gene3D" id="2.60.40.10">
    <property type="entry name" value="Immunoglobulins"/>
    <property type="match status" value="1"/>
</dbReference>
<accession>A0A0F9MEV5</accession>
<reference evidence="4" key="1">
    <citation type="journal article" date="2015" name="Nature">
        <title>Complex archaea that bridge the gap between prokaryotes and eukaryotes.</title>
        <authorList>
            <person name="Spang A."/>
            <person name="Saw J.H."/>
            <person name="Jorgensen S.L."/>
            <person name="Zaremba-Niedzwiedzka K."/>
            <person name="Martijn J."/>
            <person name="Lind A.E."/>
            <person name="van Eijk R."/>
            <person name="Schleper C."/>
            <person name="Guy L."/>
            <person name="Ettema T.J."/>
        </authorList>
    </citation>
    <scope>NUCLEOTIDE SEQUENCE</scope>
</reference>
<feature type="domain" description="Fibronectin type III-like" evidence="3">
    <location>
        <begin position="596"/>
        <end position="666"/>
    </location>
</feature>
<dbReference type="GO" id="GO:0004553">
    <property type="term" value="F:hydrolase activity, hydrolyzing O-glycosyl compounds"/>
    <property type="evidence" value="ECO:0007669"/>
    <property type="project" value="InterPro"/>
</dbReference>
<dbReference type="PANTHER" id="PTHR42715:SF10">
    <property type="entry name" value="BETA-GLUCOSIDASE"/>
    <property type="match status" value="1"/>
</dbReference>
<dbReference type="GO" id="GO:0005975">
    <property type="term" value="P:carbohydrate metabolic process"/>
    <property type="evidence" value="ECO:0007669"/>
    <property type="project" value="InterPro"/>
</dbReference>
<dbReference type="InterPro" id="IPR002772">
    <property type="entry name" value="Glyco_hydro_3_C"/>
</dbReference>
<dbReference type="AlphaFoldDB" id="A0A0F9MEV5"/>
<comment type="similarity">
    <text evidence="1">Belongs to the glycosyl hydrolase 3 family.</text>
</comment>